<dbReference type="PANTHER" id="PTHR35335:SF1">
    <property type="entry name" value="UPF0716 PROTEIN FXSA"/>
    <property type="match status" value="1"/>
</dbReference>
<dbReference type="Pfam" id="PF04186">
    <property type="entry name" value="FxsA"/>
    <property type="match status" value="1"/>
</dbReference>
<organism evidence="2 3">
    <name type="scientific">Thorsellia kenyensis</name>
    <dbReference type="NCBI Taxonomy" id="1549888"/>
    <lineage>
        <taxon>Bacteria</taxon>
        <taxon>Pseudomonadati</taxon>
        <taxon>Pseudomonadota</taxon>
        <taxon>Gammaproteobacteria</taxon>
        <taxon>Enterobacterales</taxon>
        <taxon>Thorselliaceae</taxon>
        <taxon>Thorsellia</taxon>
    </lineage>
</organism>
<dbReference type="NCBIfam" id="NF008528">
    <property type="entry name" value="PRK11463.1-2"/>
    <property type="match status" value="1"/>
</dbReference>
<keyword evidence="1" id="KW-0472">Membrane</keyword>
<evidence type="ECO:0000313" key="2">
    <source>
        <dbReference type="EMBL" id="MFC0179548.1"/>
    </source>
</evidence>
<accession>A0ABV6CE68</accession>
<protein>
    <submittedName>
        <fullName evidence="2">FxsA family protein</fullName>
    </submittedName>
</protein>
<dbReference type="Proteomes" id="UP001589758">
    <property type="component" value="Unassembled WGS sequence"/>
</dbReference>
<dbReference type="PANTHER" id="PTHR35335">
    <property type="entry name" value="UPF0716 PROTEIN FXSA"/>
    <property type="match status" value="1"/>
</dbReference>
<keyword evidence="3" id="KW-1185">Reference proteome</keyword>
<evidence type="ECO:0000313" key="3">
    <source>
        <dbReference type="Proteomes" id="UP001589758"/>
    </source>
</evidence>
<keyword evidence="1" id="KW-1133">Transmembrane helix</keyword>
<evidence type="ECO:0000256" key="1">
    <source>
        <dbReference type="SAM" id="Phobius"/>
    </source>
</evidence>
<dbReference type="InterPro" id="IPR007313">
    <property type="entry name" value="FxsA"/>
</dbReference>
<gene>
    <name evidence="2" type="ORF">ACFFIT_05500</name>
</gene>
<reference evidence="2 3" key="1">
    <citation type="submission" date="2024-09" db="EMBL/GenBank/DDBJ databases">
        <authorList>
            <person name="Sun Q."/>
            <person name="Mori K."/>
        </authorList>
    </citation>
    <scope>NUCLEOTIDE SEQUENCE [LARGE SCALE GENOMIC DNA]</scope>
    <source>
        <strain evidence="2 3">CCM 8545</strain>
    </source>
</reference>
<dbReference type="RefSeq" id="WP_385876653.1">
    <property type="nucleotide sequence ID" value="NZ_JBHLXE010000058.1"/>
</dbReference>
<feature type="transmembrane region" description="Helical" evidence="1">
    <location>
        <begin position="68"/>
        <end position="88"/>
    </location>
</feature>
<dbReference type="EMBL" id="JBHLXE010000058">
    <property type="protein sequence ID" value="MFC0179548.1"/>
    <property type="molecule type" value="Genomic_DNA"/>
</dbReference>
<proteinExistence type="predicted"/>
<sequence>MKLIFLFCFFVLIYFEVSVFVWIANETSVLTAIILGLLTTVGGIGLVKRQGIANLKNFQSRMQNQENGAFETINVFFILLSGLLLLIPGFLTDILGLILLIPYVQKILYTKLHKKFKFQSSFYSSKTFDDDIIDGDYYKKEENKGSLPHQEDRK</sequence>
<keyword evidence="1" id="KW-0812">Transmembrane</keyword>
<comment type="caution">
    <text evidence="2">The sequence shown here is derived from an EMBL/GenBank/DDBJ whole genome shotgun (WGS) entry which is preliminary data.</text>
</comment>
<name>A0ABV6CE68_9GAMM</name>
<feature type="transmembrane region" description="Helical" evidence="1">
    <location>
        <begin position="29"/>
        <end position="47"/>
    </location>
</feature>